<organism evidence="2 3">
    <name type="scientific">Rhizopogon vinicolor AM-OR11-026</name>
    <dbReference type="NCBI Taxonomy" id="1314800"/>
    <lineage>
        <taxon>Eukaryota</taxon>
        <taxon>Fungi</taxon>
        <taxon>Dikarya</taxon>
        <taxon>Basidiomycota</taxon>
        <taxon>Agaricomycotina</taxon>
        <taxon>Agaricomycetes</taxon>
        <taxon>Agaricomycetidae</taxon>
        <taxon>Boletales</taxon>
        <taxon>Suillineae</taxon>
        <taxon>Rhizopogonaceae</taxon>
        <taxon>Rhizopogon</taxon>
    </lineage>
</organism>
<dbReference type="GO" id="GO:0051276">
    <property type="term" value="P:chromosome organization"/>
    <property type="evidence" value="ECO:0007669"/>
    <property type="project" value="InterPro"/>
</dbReference>
<dbReference type="Proteomes" id="UP000092154">
    <property type="component" value="Unassembled WGS sequence"/>
</dbReference>
<dbReference type="InParanoid" id="A0A1B7MGJ8"/>
<dbReference type="STRING" id="1314800.A0A1B7MGJ8"/>
<dbReference type="GO" id="GO:0005524">
    <property type="term" value="F:ATP binding"/>
    <property type="evidence" value="ECO:0007669"/>
    <property type="project" value="InterPro"/>
</dbReference>
<dbReference type="AlphaFoldDB" id="A0A1B7MGJ8"/>
<dbReference type="GO" id="GO:0005694">
    <property type="term" value="C:chromosome"/>
    <property type="evidence" value="ECO:0007669"/>
    <property type="project" value="InterPro"/>
</dbReference>
<accession>A0A1B7MGJ8</accession>
<feature type="compositionally biased region" description="Basic and acidic residues" evidence="1">
    <location>
        <begin position="1"/>
        <end position="13"/>
    </location>
</feature>
<dbReference type="OrthoDB" id="5575062at2759"/>
<protein>
    <submittedName>
        <fullName evidence="2">Uncharacterized protein</fullName>
    </submittedName>
</protein>
<evidence type="ECO:0000313" key="3">
    <source>
        <dbReference type="Proteomes" id="UP000092154"/>
    </source>
</evidence>
<keyword evidence="3" id="KW-1185">Reference proteome</keyword>
<gene>
    <name evidence="2" type="ORF">K503DRAFT_787656</name>
</gene>
<sequence length="251" mass="27458">MSRTCEESHEAQRHSRRSGRTSGLVAQEGKLNELDQMRAKMVGVREKIKTCEERFYFLKLPYSSLGARLALCDSGQTRLRLEHHKLPAHRRDRLASLGTIADTHDIAVSTAYNAINNMVIDTVAQDQDRLASLGTIADTHDIAVSTAYNAINNMVIDTVAQDQKAKTKHTWGIVTLAGQLIDSSGTMLGGNHHVSCNGMSSKLQAKTMSPQDSEKAACTLEAVQQQLGDIEAAVERLTEADQKPNSISRSS</sequence>
<dbReference type="EMBL" id="KV449270">
    <property type="protein sequence ID" value="OAX31725.1"/>
    <property type="molecule type" value="Genomic_DNA"/>
</dbReference>
<name>A0A1B7MGJ8_9AGAM</name>
<feature type="region of interest" description="Disordered" evidence="1">
    <location>
        <begin position="1"/>
        <end position="24"/>
    </location>
</feature>
<proteinExistence type="predicted"/>
<evidence type="ECO:0000313" key="2">
    <source>
        <dbReference type="EMBL" id="OAX31725.1"/>
    </source>
</evidence>
<dbReference type="SUPFAM" id="SSF75553">
    <property type="entry name" value="Smc hinge domain"/>
    <property type="match status" value="1"/>
</dbReference>
<evidence type="ECO:0000256" key="1">
    <source>
        <dbReference type="SAM" id="MobiDB-lite"/>
    </source>
</evidence>
<dbReference type="InterPro" id="IPR036277">
    <property type="entry name" value="SMC_hinge_sf"/>
</dbReference>
<reference evidence="2 3" key="1">
    <citation type="submission" date="2016-06" db="EMBL/GenBank/DDBJ databases">
        <title>Comparative genomics of the ectomycorrhizal sister species Rhizopogon vinicolor and Rhizopogon vesiculosus (Basidiomycota: Boletales) reveals a divergence of the mating type B locus.</title>
        <authorList>
            <consortium name="DOE Joint Genome Institute"/>
            <person name="Mujic A.B."/>
            <person name="Kuo A."/>
            <person name="Tritt A."/>
            <person name="Lipzen A."/>
            <person name="Chen C."/>
            <person name="Johnson J."/>
            <person name="Sharma A."/>
            <person name="Barry K."/>
            <person name="Grigoriev I.V."/>
            <person name="Spatafora J.W."/>
        </authorList>
    </citation>
    <scope>NUCLEOTIDE SEQUENCE [LARGE SCALE GENOMIC DNA]</scope>
    <source>
        <strain evidence="2 3">AM-OR11-026</strain>
    </source>
</reference>